<feature type="compositionally biased region" description="Basic residues" evidence="1">
    <location>
        <begin position="105"/>
        <end position="114"/>
    </location>
</feature>
<feature type="compositionally biased region" description="Acidic residues" evidence="1">
    <location>
        <begin position="137"/>
        <end position="156"/>
    </location>
</feature>
<reference evidence="2 3" key="1">
    <citation type="journal article" date="2018" name="Nat. Ecol. Evol.">
        <title>Pezizomycetes genomes reveal the molecular basis of ectomycorrhizal truffle lifestyle.</title>
        <authorList>
            <person name="Murat C."/>
            <person name="Payen T."/>
            <person name="Noel B."/>
            <person name="Kuo A."/>
            <person name="Morin E."/>
            <person name="Chen J."/>
            <person name="Kohler A."/>
            <person name="Krizsan K."/>
            <person name="Balestrini R."/>
            <person name="Da Silva C."/>
            <person name="Montanini B."/>
            <person name="Hainaut M."/>
            <person name="Levati E."/>
            <person name="Barry K.W."/>
            <person name="Belfiori B."/>
            <person name="Cichocki N."/>
            <person name="Clum A."/>
            <person name="Dockter R.B."/>
            <person name="Fauchery L."/>
            <person name="Guy J."/>
            <person name="Iotti M."/>
            <person name="Le Tacon F."/>
            <person name="Lindquist E.A."/>
            <person name="Lipzen A."/>
            <person name="Malagnac F."/>
            <person name="Mello A."/>
            <person name="Molinier V."/>
            <person name="Miyauchi S."/>
            <person name="Poulain J."/>
            <person name="Riccioni C."/>
            <person name="Rubini A."/>
            <person name="Sitrit Y."/>
            <person name="Splivallo R."/>
            <person name="Traeger S."/>
            <person name="Wang M."/>
            <person name="Zifcakova L."/>
            <person name="Wipf D."/>
            <person name="Zambonelli A."/>
            <person name="Paolocci F."/>
            <person name="Nowrousian M."/>
            <person name="Ottonello S."/>
            <person name="Baldrian P."/>
            <person name="Spatafora J.W."/>
            <person name="Henrissat B."/>
            <person name="Nagy L.G."/>
            <person name="Aury J.M."/>
            <person name="Wincker P."/>
            <person name="Grigoriev I.V."/>
            <person name="Bonfante P."/>
            <person name="Martin F.M."/>
        </authorList>
    </citation>
    <scope>NUCLEOTIDE SEQUENCE [LARGE SCALE GENOMIC DNA]</scope>
    <source>
        <strain evidence="2 3">RN42</strain>
    </source>
</reference>
<feature type="compositionally biased region" description="Basic residues" evidence="1">
    <location>
        <begin position="122"/>
        <end position="133"/>
    </location>
</feature>
<organism evidence="2 3">
    <name type="scientific">Ascobolus immersus RN42</name>
    <dbReference type="NCBI Taxonomy" id="1160509"/>
    <lineage>
        <taxon>Eukaryota</taxon>
        <taxon>Fungi</taxon>
        <taxon>Dikarya</taxon>
        <taxon>Ascomycota</taxon>
        <taxon>Pezizomycotina</taxon>
        <taxon>Pezizomycetes</taxon>
        <taxon>Pezizales</taxon>
        <taxon>Ascobolaceae</taxon>
        <taxon>Ascobolus</taxon>
    </lineage>
</organism>
<dbReference type="AlphaFoldDB" id="A0A3N4HDA3"/>
<evidence type="ECO:0000313" key="3">
    <source>
        <dbReference type="Proteomes" id="UP000275078"/>
    </source>
</evidence>
<dbReference type="Proteomes" id="UP000275078">
    <property type="component" value="Unassembled WGS sequence"/>
</dbReference>
<dbReference type="EMBL" id="ML119912">
    <property type="protein sequence ID" value="RPA71617.1"/>
    <property type="molecule type" value="Genomic_DNA"/>
</dbReference>
<evidence type="ECO:0000256" key="1">
    <source>
        <dbReference type="SAM" id="MobiDB-lite"/>
    </source>
</evidence>
<proteinExistence type="predicted"/>
<protein>
    <submittedName>
        <fullName evidence="2">Uncharacterized protein</fullName>
    </submittedName>
</protein>
<name>A0A3N4HDA3_ASCIM</name>
<gene>
    <name evidence="2" type="ORF">BJ508DRAFT_367674</name>
</gene>
<feature type="compositionally biased region" description="Basic and acidic residues" evidence="1">
    <location>
        <begin position="93"/>
        <end position="104"/>
    </location>
</feature>
<accession>A0A3N4HDA3</accession>
<evidence type="ECO:0000313" key="2">
    <source>
        <dbReference type="EMBL" id="RPA71617.1"/>
    </source>
</evidence>
<keyword evidence="3" id="KW-1185">Reference proteome</keyword>
<sequence length="168" mass="18979">MTTETPPAKPSPPTDVVKEAQQYDYLLSIFRHTSKGKIFFGDVAKEINSASAKASYVKLHNLFKKEELNLSDVFEYVLKQREECDSTSPTAVAKDDAPNAESKEKKPKQARKKVEKTDKPKKAASPKVPKKRKLEQENEEMESAESVKEEDVDMASDEVKEEVKEESD</sequence>
<feature type="region of interest" description="Disordered" evidence="1">
    <location>
        <begin position="82"/>
        <end position="168"/>
    </location>
</feature>